<proteinExistence type="inferred from homology"/>
<dbReference type="GO" id="GO:0016616">
    <property type="term" value="F:oxidoreductase activity, acting on the CH-OH group of donors, NAD or NADP as acceptor"/>
    <property type="evidence" value="ECO:0007669"/>
    <property type="project" value="TreeGrafter"/>
</dbReference>
<dbReference type="OrthoDB" id="5173603at2"/>
<dbReference type="FunFam" id="3.40.50.720:FF:000084">
    <property type="entry name" value="Short-chain dehydrogenase reductase"/>
    <property type="match status" value="1"/>
</dbReference>
<dbReference type="STRING" id="673521.SAMN05660991_00850"/>
<organism evidence="4 5">
    <name type="scientific">Trujillonella endophytica</name>
    <dbReference type="NCBI Taxonomy" id="673521"/>
    <lineage>
        <taxon>Bacteria</taxon>
        <taxon>Bacillati</taxon>
        <taxon>Actinomycetota</taxon>
        <taxon>Actinomycetes</taxon>
        <taxon>Geodermatophilales</taxon>
        <taxon>Geodermatophilaceae</taxon>
        <taxon>Trujillonella</taxon>
    </lineage>
</organism>
<dbReference type="EMBL" id="FOEE01000002">
    <property type="protein sequence ID" value="SEO58616.1"/>
    <property type="molecule type" value="Genomic_DNA"/>
</dbReference>
<reference evidence="5" key="1">
    <citation type="submission" date="2016-10" db="EMBL/GenBank/DDBJ databases">
        <authorList>
            <person name="Varghese N."/>
            <person name="Submissions S."/>
        </authorList>
    </citation>
    <scope>NUCLEOTIDE SEQUENCE [LARGE SCALE GENOMIC DNA]</scope>
    <source>
        <strain evidence="5">DSM 45413</strain>
    </source>
</reference>
<evidence type="ECO:0000256" key="2">
    <source>
        <dbReference type="ARBA" id="ARBA00023002"/>
    </source>
</evidence>
<evidence type="ECO:0000313" key="5">
    <source>
        <dbReference type="Proteomes" id="UP000198960"/>
    </source>
</evidence>
<keyword evidence="5" id="KW-1185">Reference proteome</keyword>
<dbReference type="PANTHER" id="PTHR42760">
    <property type="entry name" value="SHORT-CHAIN DEHYDROGENASES/REDUCTASES FAMILY MEMBER"/>
    <property type="match status" value="1"/>
</dbReference>
<accession>A0A1H8QX29</accession>
<dbReference type="InterPro" id="IPR036291">
    <property type="entry name" value="NAD(P)-bd_dom_sf"/>
</dbReference>
<keyword evidence="2" id="KW-0560">Oxidoreductase</keyword>
<name>A0A1H8QX29_9ACTN</name>
<comment type="similarity">
    <text evidence="1">Belongs to the short-chain dehydrogenases/reductases (SDR) family.</text>
</comment>
<gene>
    <name evidence="4" type="ORF">SAMN05660991_00850</name>
</gene>
<sequence length="278" mass="29421">MAGRVEGKVAFITGAAHGQGRSHAIRLAQEGADIVAVDLCQDYDTVGYPMGTQEELDQTVKAVEALDRRAVKIVADVRDPNAMAAAFETGIAELGKVDVICANAGIASYAAEQTRQHYIDVLNVNLVGVINTVLAGLPHLPRGGSVIVTGSLAALLKGGIGESGSAYTLAKRSLVPFVQATAAAVAKEFIRVNGVHPTNCNTDLLQNDGLYRIFRPDLENPTREDAAPAMATLQQMPVPWIEPEDVSELVLFLASDASKYLTGQFINCDAGGHLKTLD</sequence>
<dbReference type="InterPro" id="IPR023985">
    <property type="entry name" value="SDR_subfam_1"/>
</dbReference>
<protein>
    <submittedName>
        <fullName evidence="4">SDR family mycofactocin-dependent oxidoreductase</fullName>
    </submittedName>
</protein>
<evidence type="ECO:0000256" key="1">
    <source>
        <dbReference type="ARBA" id="ARBA00006484"/>
    </source>
</evidence>
<dbReference type="PANTHER" id="PTHR42760:SF133">
    <property type="entry name" value="3-OXOACYL-[ACYL-CARRIER-PROTEIN] REDUCTASE"/>
    <property type="match status" value="1"/>
</dbReference>
<keyword evidence="3" id="KW-0520">NAD</keyword>
<dbReference type="InterPro" id="IPR002347">
    <property type="entry name" value="SDR_fam"/>
</dbReference>
<dbReference type="SUPFAM" id="SSF51735">
    <property type="entry name" value="NAD(P)-binding Rossmann-fold domains"/>
    <property type="match status" value="1"/>
</dbReference>
<dbReference type="Proteomes" id="UP000198960">
    <property type="component" value="Unassembled WGS sequence"/>
</dbReference>
<dbReference type="Pfam" id="PF13561">
    <property type="entry name" value="adh_short_C2"/>
    <property type="match status" value="1"/>
</dbReference>
<dbReference type="NCBIfam" id="TIGR03971">
    <property type="entry name" value="SDR_subfam_1"/>
    <property type="match status" value="1"/>
</dbReference>
<dbReference type="CDD" id="cd05233">
    <property type="entry name" value="SDR_c"/>
    <property type="match status" value="1"/>
</dbReference>
<evidence type="ECO:0000256" key="3">
    <source>
        <dbReference type="ARBA" id="ARBA00023027"/>
    </source>
</evidence>
<dbReference type="AlphaFoldDB" id="A0A1H8QX29"/>
<dbReference type="Gene3D" id="3.40.50.720">
    <property type="entry name" value="NAD(P)-binding Rossmann-like Domain"/>
    <property type="match status" value="1"/>
</dbReference>
<evidence type="ECO:0000313" key="4">
    <source>
        <dbReference type="EMBL" id="SEO58616.1"/>
    </source>
</evidence>
<dbReference type="RefSeq" id="WP_091940493.1">
    <property type="nucleotide sequence ID" value="NZ_FOEE01000002.1"/>
</dbReference>
<dbReference type="PRINTS" id="PR00081">
    <property type="entry name" value="GDHRDH"/>
</dbReference>